<organism evidence="1 2">
    <name type="scientific">Vibrio atlanticus</name>
    <dbReference type="NCBI Taxonomy" id="693153"/>
    <lineage>
        <taxon>Bacteria</taxon>
        <taxon>Pseudomonadati</taxon>
        <taxon>Pseudomonadota</taxon>
        <taxon>Gammaproteobacteria</taxon>
        <taxon>Vibrionales</taxon>
        <taxon>Vibrionaceae</taxon>
        <taxon>Vibrio</taxon>
    </lineage>
</organism>
<proteinExistence type="predicted"/>
<reference evidence="2" key="1">
    <citation type="submission" date="2016-06" db="EMBL/GenBank/DDBJ databases">
        <authorList>
            <person name="Rodrigo-Torres Lidia"/>
            <person name="Arahal R.David."/>
        </authorList>
    </citation>
    <scope>NUCLEOTIDE SEQUENCE [LARGE SCALE GENOMIC DNA]</scope>
    <source>
        <strain evidence="2">CECT 7223</strain>
    </source>
</reference>
<evidence type="ECO:0000313" key="1">
    <source>
        <dbReference type="EMBL" id="SBS65179.1"/>
    </source>
</evidence>
<sequence length="89" mass="10360">MHHCKEILYTKYLQWKYEKELRTFKPQGDRGYPLPGKILSISFGVRASPIDIEIVKKLIVGTEIKLFHAELKQGDFGIKFKKSHNKNVS</sequence>
<dbReference type="Proteomes" id="UP000092876">
    <property type="component" value="Unassembled WGS sequence"/>
</dbReference>
<name>A0A1C3IUT3_9VIBR</name>
<protein>
    <submittedName>
        <fullName evidence="1">Uncharacterized protein</fullName>
    </submittedName>
</protein>
<gene>
    <name evidence="1" type="ORF">VAT7223_02565</name>
</gene>
<dbReference type="AlphaFoldDB" id="A0A1C3IUT3"/>
<dbReference type="RefSeq" id="WP_009844891.1">
    <property type="nucleotide sequence ID" value="NZ_FLQP01000034.1"/>
</dbReference>
<accession>A0A1C3IUT3</accession>
<dbReference type="EMBL" id="FLQP01000034">
    <property type="protein sequence ID" value="SBS65179.1"/>
    <property type="molecule type" value="Genomic_DNA"/>
</dbReference>
<evidence type="ECO:0000313" key="2">
    <source>
        <dbReference type="Proteomes" id="UP000092876"/>
    </source>
</evidence>